<gene>
    <name evidence="2" type="ORF">GLOIN_2v1658263</name>
</gene>
<protein>
    <submittedName>
        <fullName evidence="2">Uncharacterized protein</fullName>
    </submittedName>
</protein>
<keyword evidence="1" id="KW-1133">Transmembrane helix</keyword>
<keyword evidence="3" id="KW-1185">Reference proteome</keyword>
<sequence>MLLTHTPIMPADLTTLFYNYTGKQKARDTAFKEFIIPFMQELNSVIWTERASNFKQWETTQGITKKKKKRYHQFFKHDRKETSRINIANQTNLQSRRNHPLSIPNFLQSLIVFFMICFYLLIILPI</sequence>
<dbReference type="EMBL" id="AUPC02000194">
    <property type="protein sequence ID" value="POG66312.1"/>
    <property type="molecule type" value="Genomic_DNA"/>
</dbReference>
<reference evidence="2 3" key="2">
    <citation type="journal article" date="2018" name="New Phytol.">
        <title>High intraspecific genome diversity in the model arbuscular mycorrhizal symbiont Rhizophagus irregularis.</title>
        <authorList>
            <person name="Chen E.C.H."/>
            <person name="Morin E."/>
            <person name="Beaudet D."/>
            <person name="Noel J."/>
            <person name="Yildirir G."/>
            <person name="Ndikumana S."/>
            <person name="Charron P."/>
            <person name="St-Onge C."/>
            <person name="Giorgi J."/>
            <person name="Kruger M."/>
            <person name="Marton T."/>
            <person name="Ropars J."/>
            <person name="Grigoriev I.V."/>
            <person name="Hainaut M."/>
            <person name="Henrissat B."/>
            <person name="Roux C."/>
            <person name="Martin F."/>
            <person name="Corradi N."/>
        </authorList>
    </citation>
    <scope>NUCLEOTIDE SEQUENCE [LARGE SCALE GENOMIC DNA]</scope>
    <source>
        <strain evidence="2 3">DAOM 197198</strain>
    </source>
</reference>
<dbReference type="AlphaFoldDB" id="A0A2P4PLQ1"/>
<accession>A0A2P4PLQ1</accession>
<reference evidence="2 3" key="1">
    <citation type="journal article" date="2013" name="Proc. Natl. Acad. Sci. U.S.A.">
        <title>Genome of an arbuscular mycorrhizal fungus provides insight into the oldest plant symbiosis.</title>
        <authorList>
            <person name="Tisserant E."/>
            <person name="Malbreil M."/>
            <person name="Kuo A."/>
            <person name="Kohler A."/>
            <person name="Symeonidi A."/>
            <person name="Balestrini R."/>
            <person name="Charron P."/>
            <person name="Duensing N."/>
            <person name="Frei Dit Frey N."/>
            <person name="Gianinazzi-Pearson V."/>
            <person name="Gilbert L.B."/>
            <person name="Handa Y."/>
            <person name="Herr J.R."/>
            <person name="Hijri M."/>
            <person name="Koul R."/>
            <person name="Kawaguchi M."/>
            <person name="Krajinski F."/>
            <person name="Lammers P.J."/>
            <person name="Masclaux F.G."/>
            <person name="Murat C."/>
            <person name="Morin E."/>
            <person name="Ndikumana S."/>
            <person name="Pagni M."/>
            <person name="Petitpierre D."/>
            <person name="Requena N."/>
            <person name="Rosikiewicz P."/>
            <person name="Riley R."/>
            <person name="Saito K."/>
            <person name="San Clemente H."/>
            <person name="Shapiro H."/>
            <person name="van Tuinen D."/>
            <person name="Becard G."/>
            <person name="Bonfante P."/>
            <person name="Paszkowski U."/>
            <person name="Shachar-Hill Y.Y."/>
            <person name="Tuskan G.A."/>
            <person name="Young P.W."/>
            <person name="Sanders I.R."/>
            <person name="Henrissat B."/>
            <person name="Rensing S.A."/>
            <person name="Grigoriev I.V."/>
            <person name="Corradi N."/>
            <person name="Roux C."/>
            <person name="Martin F."/>
        </authorList>
    </citation>
    <scope>NUCLEOTIDE SEQUENCE [LARGE SCALE GENOMIC DNA]</scope>
    <source>
        <strain evidence="2 3">DAOM 197198</strain>
    </source>
</reference>
<comment type="caution">
    <text evidence="2">The sequence shown here is derived from an EMBL/GenBank/DDBJ whole genome shotgun (WGS) entry which is preliminary data.</text>
</comment>
<evidence type="ECO:0000313" key="3">
    <source>
        <dbReference type="Proteomes" id="UP000018888"/>
    </source>
</evidence>
<organism evidence="2 3">
    <name type="scientific">Rhizophagus irregularis (strain DAOM 181602 / DAOM 197198 / MUCL 43194)</name>
    <name type="common">Arbuscular mycorrhizal fungus</name>
    <name type="synonym">Glomus intraradices</name>
    <dbReference type="NCBI Taxonomy" id="747089"/>
    <lineage>
        <taxon>Eukaryota</taxon>
        <taxon>Fungi</taxon>
        <taxon>Fungi incertae sedis</taxon>
        <taxon>Mucoromycota</taxon>
        <taxon>Glomeromycotina</taxon>
        <taxon>Glomeromycetes</taxon>
        <taxon>Glomerales</taxon>
        <taxon>Glomeraceae</taxon>
        <taxon>Rhizophagus</taxon>
    </lineage>
</organism>
<evidence type="ECO:0000256" key="1">
    <source>
        <dbReference type="SAM" id="Phobius"/>
    </source>
</evidence>
<keyword evidence="1" id="KW-0472">Membrane</keyword>
<dbReference type="Proteomes" id="UP000018888">
    <property type="component" value="Unassembled WGS sequence"/>
</dbReference>
<proteinExistence type="predicted"/>
<feature type="transmembrane region" description="Helical" evidence="1">
    <location>
        <begin position="106"/>
        <end position="124"/>
    </location>
</feature>
<evidence type="ECO:0000313" key="2">
    <source>
        <dbReference type="EMBL" id="POG66312.1"/>
    </source>
</evidence>
<keyword evidence="1" id="KW-0812">Transmembrane</keyword>
<name>A0A2P4PLQ1_RHIID</name>